<dbReference type="AlphaFoldDB" id="A0A1S8A810"/>
<keyword evidence="1" id="KW-0732">Signal</keyword>
<feature type="chain" id="PRO_5013091513" evidence="1">
    <location>
        <begin position="25"/>
        <end position="86"/>
    </location>
</feature>
<keyword evidence="3" id="KW-1185">Reference proteome</keyword>
<organism evidence="2">
    <name type="scientific">Rosellinia necatrix</name>
    <name type="common">White root-rot fungus</name>
    <dbReference type="NCBI Taxonomy" id="77044"/>
    <lineage>
        <taxon>Eukaryota</taxon>
        <taxon>Fungi</taxon>
        <taxon>Dikarya</taxon>
        <taxon>Ascomycota</taxon>
        <taxon>Pezizomycotina</taxon>
        <taxon>Sordariomycetes</taxon>
        <taxon>Xylariomycetidae</taxon>
        <taxon>Xylariales</taxon>
        <taxon>Xylariaceae</taxon>
        <taxon>Rosellinia</taxon>
    </lineage>
</organism>
<proteinExistence type="predicted"/>
<evidence type="ECO:0000313" key="2">
    <source>
        <dbReference type="EMBL" id="GAW26181.1"/>
    </source>
</evidence>
<name>A0A1S8A810_ROSNE</name>
<sequence length="86" mass="9274">MQPTVLLAVLTTALLGSFPSSALAVPTEIGARSAQPAALLETRQYYDGPCSHTDCGVDRINCRDRRLWCVAYPSFDQPKGCTCSPL</sequence>
<feature type="signal peptide" evidence="1">
    <location>
        <begin position="1"/>
        <end position="24"/>
    </location>
</feature>
<accession>A0A1S8A810</accession>
<dbReference type="Proteomes" id="UP000054516">
    <property type="component" value="Unassembled WGS sequence"/>
</dbReference>
<evidence type="ECO:0000313" key="3">
    <source>
        <dbReference type="Proteomes" id="UP000054516"/>
    </source>
</evidence>
<dbReference type="OrthoDB" id="4613021at2759"/>
<evidence type="ECO:0000256" key="1">
    <source>
        <dbReference type="SAM" id="SignalP"/>
    </source>
</evidence>
<protein>
    <submittedName>
        <fullName evidence="2">Uncharacterized protein</fullName>
    </submittedName>
</protein>
<dbReference type="EMBL" id="DF977468">
    <property type="protein sequence ID" value="GAW26181.1"/>
    <property type="molecule type" value="Genomic_DNA"/>
</dbReference>
<reference evidence="2" key="1">
    <citation type="submission" date="2016-03" db="EMBL/GenBank/DDBJ databases">
        <title>Draft genome sequence of Rosellinia necatrix.</title>
        <authorList>
            <person name="Kanematsu S."/>
        </authorList>
    </citation>
    <scope>NUCLEOTIDE SEQUENCE [LARGE SCALE GENOMIC DNA]</scope>
    <source>
        <strain evidence="2">W97</strain>
    </source>
</reference>
<gene>
    <name evidence="2" type="ORF">SAMD00023353_2301190</name>
</gene>